<dbReference type="SMART" id="SM00389">
    <property type="entry name" value="HOX"/>
    <property type="match status" value="1"/>
</dbReference>
<keyword evidence="7 9" id="KW-0371">Homeobox</keyword>
<protein>
    <submittedName>
        <fullName evidence="15">GH16074</fullName>
    </submittedName>
</protein>
<feature type="domain" description="LIM zinc-binding" evidence="13">
    <location>
        <begin position="294"/>
        <end position="356"/>
    </location>
</feature>
<dbReference type="FunFam" id="2.10.110.10:FF:000006">
    <property type="entry name" value="LIM homeobox transcription factor 1-beta"/>
    <property type="match status" value="1"/>
</dbReference>
<dbReference type="FunFam" id="2.10.110.10:FF:000103">
    <property type="entry name" value="LIM homeobox transcription factor 1-beta"/>
    <property type="match status" value="1"/>
</dbReference>
<evidence type="ECO:0000256" key="7">
    <source>
        <dbReference type="ARBA" id="ARBA00023155"/>
    </source>
</evidence>
<keyword evidence="3" id="KW-0677">Repeat</keyword>
<feature type="compositionally biased region" description="Low complexity" evidence="12">
    <location>
        <begin position="443"/>
        <end position="467"/>
    </location>
</feature>
<evidence type="ECO:0000256" key="11">
    <source>
        <dbReference type="RuleBase" id="RU000682"/>
    </source>
</evidence>
<dbReference type="GO" id="GO:0000977">
    <property type="term" value="F:RNA polymerase II transcription regulatory region sequence-specific DNA binding"/>
    <property type="evidence" value="ECO:0007669"/>
    <property type="project" value="TreeGrafter"/>
</dbReference>
<evidence type="ECO:0000259" key="13">
    <source>
        <dbReference type="PROSITE" id="PS50023"/>
    </source>
</evidence>
<keyword evidence="2 10" id="KW-0479">Metal-binding</keyword>
<evidence type="ECO:0000259" key="14">
    <source>
        <dbReference type="PROSITE" id="PS50071"/>
    </source>
</evidence>
<evidence type="ECO:0000256" key="8">
    <source>
        <dbReference type="ARBA" id="ARBA00023242"/>
    </source>
</evidence>
<dbReference type="InterPro" id="IPR001356">
    <property type="entry name" value="HD"/>
</dbReference>
<keyword evidence="8 9" id="KW-0539">Nucleus</keyword>
<dbReference type="InParanoid" id="B4J339"/>
<dbReference type="GO" id="GO:0030182">
    <property type="term" value="P:neuron differentiation"/>
    <property type="evidence" value="ECO:0007669"/>
    <property type="project" value="TreeGrafter"/>
</dbReference>
<accession>B4J339</accession>
<dbReference type="Gene3D" id="1.10.10.60">
    <property type="entry name" value="Homeodomain-like"/>
    <property type="match status" value="1"/>
</dbReference>
<dbReference type="Pfam" id="PF00412">
    <property type="entry name" value="LIM"/>
    <property type="match status" value="2"/>
</dbReference>
<dbReference type="FunCoup" id="B4J339">
    <property type="interactions" value="21"/>
</dbReference>
<dbReference type="PhylomeDB" id="B4J339"/>
<dbReference type="PANTHER" id="PTHR24208:SF175">
    <property type="entry name" value="FI06571P"/>
    <property type="match status" value="1"/>
</dbReference>
<dbReference type="CDD" id="cd09371">
    <property type="entry name" value="LIM1_Lmx1b"/>
    <property type="match status" value="1"/>
</dbReference>
<dbReference type="STRING" id="7222.B4J339"/>
<feature type="DNA-binding region" description="Homeobox" evidence="9">
    <location>
        <begin position="378"/>
        <end position="437"/>
    </location>
</feature>
<feature type="compositionally biased region" description="Polar residues" evidence="12">
    <location>
        <begin position="105"/>
        <end position="116"/>
    </location>
</feature>
<evidence type="ECO:0000256" key="10">
    <source>
        <dbReference type="PROSITE-ProRule" id="PRU00125"/>
    </source>
</evidence>
<dbReference type="FunFam" id="1.10.10.60:FF:000227">
    <property type="entry name" value="LIM homeobox transcription factor"/>
    <property type="match status" value="1"/>
</dbReference>
<feature type="region of interest" description="Disordered" evidence="12">
    <location>
        <begin position="1"/>
        <end position="43"/>
    </location>
</feature>
<dbReference type="KEGG" id="dgr:6557023"/>
<evidence type="ECO:0000256" key="6">
    <source>
        <dbReference type="ARBA" id="ARBA00023125"/>
    </source>
</evidence>
<dbReference type="PANTHER" id="PTHR24208">
    <property type="entry name" value="LIM/HOMEOBOX PROTEIN LHX"/>
    <property type="match status" value="1"/>
</dbReference>
<evidence type="ECO:0000256" key="12">
    <source>
        <dbReference type="SAM" id="MobiDB-lite"/>
    </source>
</evidence>
<dbReference type="SMART" id="SM00132">
    <property type="entry name" value="LIM"/>
    <property type="match status" value="2"/>
</dbReference>
<dbReference type="eggNOG" id="KOG0490">
    <property type="taxonomic scope" value="Eukaryota"/>
</dbReference>
<dbReference type="GO" id="GO:0046872">
    <property type="term" value="F:metal ion binding"/>
    <property type="evidence" value="ECO:0007669"/>
    <property type="project" value="UniProtKB-KW"/>
</dbReference>
<dbReference type="SUPFAM" id="SSF46689">
    <property type="entry name" value="Homeodomain-like"/>
    <property type="match status" value="1"/>
</dbReference>
<dbReference type="Gene3D" id="2.10.110.10">
    <property type="entry name" value="Cysteine Rich Protein"/>
    <property type="match status" value="2"/>
</dbReference>
<evidence type="ECO:0000256" key="1">
    <source>
        <dbReference type="ARBA" id="ARBA00004123"/>
    </source>
</evidence>
<organism evidence="16">
    <name type="scientific">Drosophila grimshawi</name>
    <name type="common">Hawaiian fruit fly</name>
    <name type="synonym">Idiomyia grimshawi</name>
    <dbReference type="NCBI Taxonomy" id="7222"/>
    <lineage>
        <taxon>Eukaryota</taxon>
        <taxon>Metazoa</taxon>
        <taxon>Ecdysozoa</taxon>
        <taxon>Arthropoda</taxon>
        <taxon>Hexapoda</taxon>
        <taxon>Insecta</taxon>
        <taxon>Pterygota</taxon>
        <taxon>Neoptera</taxon>
        <taxon>Endopterygota</taxon>
        <taxon>Diptera</taxon>
        <taxon>Brachycera</taxon>
        <taxon>Muscomorpha</taxon>
        <taxon>Ephydroidea</taxon>
        <taxon>Drosophilidae</taxon>
        <taxon>Drosophila</taxon>
        <taxon>Hawaiian Drosophila</taxon>
    </lineage>
</organism>
<dbReference type="Pfam" id="PF00046">
    <property type="entry name" value="Homeodomain"/>
    <property type="match status" value="1"/>
</dbReference>
<feature type="compositionally biased region" description="Basic residues" evidence="12">
    <location>
        <begin position="10"/>
        <end position="19"/>
    </location>
</feature>
<dbReference type="InterPro" id="IPR009057">
    <property type="entry name" value="Homeodomain-like_sf"/>
</dbReference>
<keyword evidence="6 9" id="KW-0238">DNA-binding</keyword>
<dbReference type="CDD" id="cd00086">
    <property type="entry name" value="homeodomain"/>
    <property type="match status" value="1"/>
</dbReference>
<evidence type="ECO:0000256" key="2">
    <source>
        <dbReference type="ARBA" id="ARBA00022723"/>
    </source>
</evidence>
<dbReference type="PROSITE" id="PS00027">
    <property type="entry name" value="HOMEOBOX_1"/>
    <property type="match status" value="1"/>
</dbReference>
<dbReference type="SMR" id="B4J339"/>
<feature type="compositionally biased region" description="Low complexity" evidence="12">
    <location>
        <begin position="117"/>
        <end position="145"/>
    </location>
</feature>
<evidence type="ECO:0000256" key="4">
    <source>
        <dbReference type="ARBA" id="ARBA00022833"/>
    </source>
</evidence>
<dbReference type="OMA" id="IMRVVDN"/>
<dbReference type="HOGENOM" id="CLU_504600_0_0_1"/>
<dbReference type="InterPro" id="IPR001781">
    <property type="entry name" value="Znf_LIM"/>
</dbReference>
<sequence length="583" mass="64046">MDIKCQQQHQHQHQPHHQQHQQQQQQQHVSGTGAGHTGPIAMGHNQLMLHGNERMLTTPTTAATNTTSCQPTASKTAAGAGVGVGGAGAGASTGASSHNDKMASASRNVNGSCINHSNTNSSSSSNNSSSMVNAQQQQQQQQQQQTLTMTMTRTGEGVGVGSGPGPGPPMQLNSHRVTLGECSLNELDGFPSSAVAPPPPSAPTHTPQAPQMLQQHNLMGIGGMGDTMALSMSNHCAYCCQPICDRYIMRVVDSSFHEGCLKCTACAQHLVHSCYARDGKLYCRLDYERLYLRNRCLGCGHKIAGDELVMRSQENIFHLKCFACVVCGALLKKGEQYVVKQGQLFCRFDYEKEVEMLQGYDFYGDDLFPPKMDGRRGPKRPRTILNTQQRRAFKASFEVSPKPCRKVRENLAKDTGLSLRIVQVWFQNQRAKVKKIQKKAKQEPPAKSVSDTHSQDSQESQDSSLTTKIKDEAQSDSESQQESPFSATSDGLTRLRCNIKDEQEQGTLSCMETNKENCNKNSEPILNTILGLSYATFQQLMGPFTQTPMINPIDRLYSMQSSYFRPEELGAYGECGGKESMDH</sequence>
<dbReference type="SUPFAM" id="SSF57716">
    <property type="entry name" value="Glucocorticoid receptor-like (DNA-binding domain)"/>
    <property type="match status" value="2"/>
</dbReference>
<dbReference type="Proteomes" id="UP000001070">
    <property type="component" value="Unassembled WGS sequence"/>
</dbReference>
<dbReference type="PROSITE" id="PS50023">
    <property type="entry name" value="LIM_DOMAIN_2"/>
    <property type="match status" value="2"/>
</dbReference>
<keyword evidence="4 10" id="KW-0862">Zinc</keyword>
<feature type="domain" description="LIM zinc-binding" evidence="13">
    <location>
        <begin position="234"/>
        <end position="293"/>
    </location>
</feature>
<name>B4J339_DROGR</name>
<dbReference type="InterPro" id="IPR050453">
    <property type="entry name" value="LIM_Homeobox_TF"/>
</dbReference>
<evidence type="ECO:0000256" key="5">
    <source>
        <dbReference type="ARBA" id="ARBA00023038"/>
    </source>
</evidence>
<gene>
    <name evidence="15" type="primary">Dgri\GH16074</name>
    <name evidence="15" type="ORF">Dgri_GH16074</name>
</gene>
<dbReference type="PROSITE" id="PS50071">
    <property type="entry name" value="HOMEOBOX_2"/>
    <property type="match status" value="1"/>
</dbReference>
<keyword evidence="16" id="KW-1185">Reference proteome</keyword>
<dbReference type="InterPro" id="IPR017970">
    <property type="entry name" value="Homeobox_CS"/>
</dbReference>
<dbReference type="PROSITE" id="PS00478">
    <property type="entry name" value="LIM_DOMAIN_1"/>
    <property type="match status" value="1"/>
</dbReference>
<feature type="domain" description="Homeobox" evidence="14">
    <location>
        <begin position="376"/>
        <end position="436"/>
    </location>
</feature>
<evidence type="ECO:0000256" key="3">
    <source>
        <dbReference type="ARBA" id="ARBA00022737"/>
    </source>
</evidence>
<dbReference type="AlphaFoldDB" id="B4J339"/>
<dbReference type="GO" id="GO:0000981">
    <property type="term" value="F:DNA-binding transcription factor activity, RNA polymerase II-specific"/>
    <property type="evidence" value="ECO:0007669"/>
    <property type="project" value="InterPro"/>
</dbReference>
<keyword evidence="5 10" id="KW-0440">LIM domain</keyword>
<dbReference type="EMBL" id="CH916366">
    <property type="protein sequence ID" value="EDV96110.1"/>
    <property type="molecule type" value="Genomic_DNA"/>
</dbReference>
<evidence type="ECO:0000256" key="9">
    <source>
        <dbReference type="PROSITE-ProRule" id="PRU00108"/>
    </source>
</evidence>
<dbReference type="GO" id="GO:0005634">
    <property type="term" value="C:nucleus"/>
    <property type="evidence" value="ECO:0007669"/>
    <property type="project" value="UniProtKB-SubCell"/>
</dbReference>
<evidence type="ECO:0000313" key="15">
    <source>
        <dbReference type="EMBL" id="EDV96110.1"/>
    </source>
</evidence>
<reference evidence="15 16" key="1">
    <citation type="journal article" date="2007" name="Nature">
        <title>Evolution of genes and genomes on the Drosophila phylogeny.</title>
        <authorList>
            <consortium name="Drosophila 12 Genomes Consortium"/>
            <person name="Clark A.G."/>
            <person name="Eisen M.B."/>
            <person name="Smith D.R."/>
            <person name="Bergman C.M."/>
            <person name="Oliver B."/>
            <person name="Markow T.A."/>
            <person name="Kaufman T.C."/>
            <person name="Kellis M."/>
            <person name="Gelbart W."/>
            <person name="Iyer V.N."/>
            <person name="Pollard D.A."/>
            <person name="Sackton T.B."/>
            <person name="Larracuente A.M."/>
            <person name="Singh N.D."/>
            <person name="Abad J.P."/>
            <person name="Abt D.N."/>
            <person name="Adryan B."/>
            <person name="Aguade M."/>
            <person name="Akashi H."/>
            <person name="Anderson W.W."/>
            <person name="Aquadro C.F."/>
            <person name="Ardell D.H."/>
            <person name="Arguello R."/>
            <person name="Artieri C.G."/>
            <person name="Barbash D.A."/>
            <person name="Barker D."/>
            <person name="Barsanti P."/>
            <person name="Batterham P."/>
            <person name="Batzoglou S."/>
            <person name="Begun D."/>
            <person name="Bhutkar A."/>
            <person name="Blanco E."/>
            <person name="Bosak S.A."/>
            <person name="Bradley R.K."/>
            <person name="Brand A.D."/>
            <person name="Brent M.R."/>
            <person name="Brooks A.N."/>
            <person name="Brown R.H."/>
            <person name="Butlin R.K."/>
            <person name="Caggese C."/>
            <person name="Calvi B.R."/>
            <person name="Bernardo de Carvalho A."/>
            <person name="Caspi A."/>
            <person name="Castrezana S."/>
            <person name="Celniker S.E."/>
            <person name="Chang J.L."/>
            <person name="Chapple C."/>
            <person name="Chatterji S."/>
            <person name="Chinwalla A."/>
            <person name="Civetta A."/>
            <person name="Clifton S.W."/>
            <person name="Comeron J.M."/>
            <person name="Costello J.C."/>
            <person name="Coyne J.A."/>
            <person name="Daub J."/>
            <person name="David R.G."/>
            <person name="Delcher A.L."/>
            <person name="Delehaunty K."/>
            <person name="Do C.B."/>
            <person name="Ebling H."/>
            <person name="Edwards K."/>
            <person name="Eickbush T."/>
            <person name="Evans J.D."/>
            <person name="Filipski A."/>
            <person name="Findeiss S."/>
            <person name="Freyhult E."/>
            <person name="Fulton L."/>
            <person name="Fulton R."/>
            <person name="Garcia A.C."/>
            <person name="Gardiner A."/>
            <person name="Garfield D.A."/>
            <person name="Garvin B.E."/>
            <person name="Gibson G."/>
            <person name="Gilbert D."/>
            <person name="Gnerre S."/>
            <person name="Godfrey J."/>
            <person name="Good R."/>
            <person name="Gotea V."/>
            <person name="Gravely B."/>
            <person name="Greenberg A.J."/>
            <person name="Griffiths-Jones S."/>
            <person name="Gross S."/>
            <person name="Guigo R."/>
            <person name="Gustafson E.A."/>
            <person name="Haerty W."/>
            <person name="Hahn M.W."/>
            <person name="Halligan D.L."/>
            <person name="Halpern A.L."/>
            <person name="Halter G.M."/>
            <person name="Han M.V."/>
            <person name="Heger A."/>
            <person name="Hillier L."/>
            <person name="Hinrichs A.S."/>
            <person name="Holmes I."/>
            <person name="Hoskins R.A."/>
            <person name="Hubisz M.J."/>
            <person name="Hultmark D."/>
            <person name="Huntley M.A."/>
            <person name="Jaffe D.B."/>
            <person name="Jagadeeshan S."/>
            <person name="Jeck W.R."/>
            <person name="Johnson J."/>
            <person name="Jones C.D."/>
            <person name="Jordan W.C."/>
            <person name="Karpen G.H."/>
            <person name="Kataoka E."/>
            <person name="Keightley P.D."/>
            <person name="Kheradpour P."/>
            <person name="Kirkness E.F."/>
            <person name="Koerich L.B."/>
            <person name="Kristiansen K."/>
            <person name="Kudrna D."/>
            <person name="Kulathinal R.J."/>
            <person name="Kumar S."/>
            <person name="Kwok R."/>
            <person name="Lander E."/>
            <person name="Langley C.H."/>
            <person name="Lapoint R."/>
            <person name="Lazzaro B.P."/>
            <person name="Lee S.J."/>
            <person name="Levesque L."/>
            <person name="Li R."/>
            <person name="Lin C.F."/>
            <person name="Lin M.F."/>
            <person name="Lindblad-Toh K."/>
            <person name="Llopart A."/>
            <person name="Long M."/>
            <person name="Low L."/>
            <person name="Lozovsky E."/>
            <person name="Lu J."/>
            <person name="Luo M."/>
            <person name="Machado C.A."/>
            <person name="Makalowski W."/>
            <person name="Marzo M."/>
            <person name="Matsuda M."/>
            <person name="Matzkin L."/>
            <person name="McAllister B."/>
            <person name="McBride C.S."/>
            <person name="McKernan B."/>
            <person name="McKernan K."/>
            <person name="Mendez-Lago M."/>
            <person name="Minx P."/>
            <person name="Mollenhauer M.U."/>
            <person name="Montooth K."/>
            <person name="Mount S.M."/>
            <person name="Mu X."/>
            <person name="Myers E."/>
            <person name="Negre B."/>
            <person name="Newfeld S."/>
            <person name="Nielsen R."/>
            <person name="Noor M.A."/>
            <person name="O'Grady P."/>
            <person name="Pachter L."/>
            <person name="Papaceit M."/>
            <person name="Parisi M.J."/>
            <person name="Parisi M."/>
            <person name="Parts L."/>
            <person name="Pedersen J.S."/>
            <person name="Pesole G."/>
            <person name="Phillippy A.M."/>
            <person name="Ponting C.P."/>
            <person name="Pop M."/>
            <person name="Porcelli D."/>
            <person name="Powell J.R."/>
            <person name="Prohaska S."/>
            <person name="Pruitt K."/>
            <person name="Puig M."/>
            <person name="Quesneville H."/>
            <person name="Ram K.R."/>
            <person name="Rand D."/>
            <person name="Rasmussen M.D."/>
            <person name="Reed L.K."/>
            <person name="Reenan R."/>
            <person name="Reily A."/>
            <person name="Remington K.A."/>
            <person name="Rieger T.T."/>
            <person name="Ritchie M.G."/>
            <person name="Robin C."/>
            <person name="Rogers Y.H."/>
            <person name="Rohde C."/>
            <person name="Rozas J."/>
            <person name="Rubenfield M.J."/>
            <person name="Ruiz A."/>
            <person name="Russo S."/>
            <person name="Salzberg S.L."/>
            <person name="Sanchez-Gracia A."/>
            <person name="Saranga D.J."/>
            <person name="Sato H."/>
            <person name="Schaeffer S.W."/>
            <person name="Schatz M.C."/>
            <person name="Schlenke T."/>
            <person name="Schwartz R."/>
            <person name="Segarra C."/>
            <person name="Singh R.S."/>
            <person name="Sirot L."/>
            <person name="Sirota M."/>
            <person name="Sisneros N.B."/>
            <person name="Smith C.D."/>
            <person name="Smith T.F."/>
            <person name="Spieth J."/>
            <person name="Stage D.E."/>
            <person name="Stark A."/>
            <person name="Stephan W."/>
            <person name="Strausberg R.L."/>
            <person name="Strempel S."/>
            <person name="Sturgill D."/>
            <person name="Sutton G."/>
            <person name="Sutton G.G."/>
            <person name="Tao W."/>
            <person name="Teichmann S."/>
            <person name="Tobari Y.N."/>
            <person name="Tomimura Y."/>
            <person name="Tsolas J.M."/>
            <person name="Valente V.L."/>
            <person name="Venter E."/>
            <person name="Venter J.C."/>
            <person name="Vicario S."/>
            <person name="Vieira F.G."/>
            <person name="Vilella A.J."/>
            <person name="Villasante A."/>
            <person name="Walenz B."/>
            <person name="Wang J."/>
            <person name="Wasserman M."/>
            <person name="Watts T."/>
            <person name="Wilson D."/>
            <person name="Wilson R.K."/>
            <person name="Wing R.A."/>
            <person name="Wolfner M.F."/>
            <person name="Wong A."/>
            <person name="Wong G.K."/>
            <person name="Wu C.I."/>
            <person name="Wu G."/>
            <person name="Yamamoto D."/>
            <person name="Yang H.P."/>
            <person name="Yang S.P."/>
            <person name="Yorke J.A."/>
            <person name="Yoshida K."/>
            <person name="Zdobnov E."/>
            <person name="Zhang P."/>
            <person name="Zhang Y."/>
            <person name="Zimin A.V."/>
            <person name="Baldwin J."/>
            <person name="Abdouelleil A."/>
            <person name="Abdulkadir J."/>
            <person name="Abebe A."/>
            <person name="Abera B."/>
            <person name="Abreu J."/>
            <person name="Acer S.C."/>
            <person name="Aftuck L."/>
            <person name="Alexander A."/>
            <person name="An P."/>
            <person name="Anderson E."/>
            <person name="Anderson S."/>
            <person name="Arachi H."/>
            <person name="Azer M."/>
            <person name="Bachantsang P."/>
            <person name="Barry A."/>
            <person name="Bayul T."/>
            <person name="Berlin A."/>
            <person name="Bessette D."/>
            <person name="Bloom T."/>
            <person name="Blye J."/>
            <person name="Boguslavskiy L."/>
            <person name="Bonnet C."/>
            <person name="Boukhgalter B."/>
            <person name="Bourzgui I."/>
            <person name="Brown A."/>
            <person name="Cahill P."/>
            <person name="Channer S."/>
            <person name="Cheshatsang Y."/>
            <person name="Chuda L."/>
            <person name="Citroen M."/>
            <person name="Collymore A."/>
            <person name="Cooke P."/>
            <person name="Costello M."/>
            <person name="D'Aco K."/>
            <person name="Daza R."/>
            <person name="De Haan G."/>
            <person name="DeGray S."/>
            <person name="DeMaso C."/>
            <person name="Dhargay N."/>
            <person name="Dooley K."/>
            <person name="Dooley E."/>
            <person name="Doricent M."/>
            <person name="Dorje P."/>
            <person name="Dorjee K."/>
            <person name="Dupes A."/>
            <person name="Elong R."/>
            <person name="Falk J."/>
            <person name="Farina A."/>
            <person name="Faro S."/>
            <person name="Ferguson D."/>
            <person name="Fisher S."/>
            <person name="Foley C.D."/>
            <person name="Franke A."/>
            <person name="Friedrich D."/>
            <person name="Gadbois L."/>
            <person name="Gearin G."/>
            <person name="Gearin C.R."/>
            <person name="Giannoukos G."/>
            <person name="Goode T."/>
            <person name="Graham J."/>
            <person name="Grandbois E."/>
            <person name="Grewal S."/>
            <person name="Gyaltsen K."/>
            <person name="Hafez N."/>
            <person name="Hagos B."/>
            <person name="Hall J."/>
            <person name="Henson C."/>
            <person name="Hollinger A."/>
            <person name="Honan T."/>
            <person name="Huard M.D."/>
            <person name="Hughes L."/>
            <person name="Hurhula B."/>
            <person name="Husby M.E."/>
            <person name="Kamat A."/>
            <person name="Kanga B."/>
            <person name="Kashin S."/>
            <person name="Khazanovich D."/>
            <person name="Kisner P."/>
            <person name="Lance K."/>
            <person name="Lara M."/>
            <person name="Lee W."/>
            <person name="Lennon N."/>
            <person name="Letendre F."/>
            <person name="LeVine R."/>
            <person name="Lipovsky A."/>
            <person name="Liu X."/>
            <person name="Liu J."/>
            <person name="Liu S."/>
            <person name="Lokyitsang T."/>
            <person name="Lokyitsang Y."/>
            <person name="Lubonja R."/>
            <person name="Lui A."/>
            <person name="MacDonald P."/>
            <person name="Magnisalis V."/>
            <person name="Maru K."/>
            <person name="Matthews C."/>
            <person name="McCusker W."/>
            <person name="McDonough S."/>
            <person name="Mehta T."/>
            <person name="Meldrim J."/>
            <person name="Meneus L."/>
            <person name="Mihai O."/>
            <person name="Mihalev A."/>
            <person name="Mihova T."/>
            <person name="Mittelman R."/>
            <person name="Mlenga V."/>
            <person name="Montmayeur A."/>
            <person name="Mulrain L."/>
            <person name="Navidi A."/>
            <person name="Naylor J."/>
            <person name="Negash T."/>
            <person name="Nguyen T."/>
            <person name="Nguyen N."/>
            <person name="Nicol R."/>
            <person name="Norbu C."/>
            <person name="Norbu N."/>
            <person name="Novod N."/>
            <person name="O'Neill B."/>
            <person name="Osman S."/>
            <person name="Markiewicz E."/>
            <person name="Oyono O.L."/>
            <person name="Patti C."/>
            <person name="Phunkhang P."/>
            <person name="Pierre F."/>
            <person name="Priest M."/>
            <person name="Raghuraman S."/>
            <person name="Rege F."/>
            <person name="Reyes R."/>
            <person name="Rise C."/>
            <person name="Rogov P."/>
            <person name="Ross K."/>
            <person name="Ryan E."/>
            <person name="Settipalli S."/>
            <person name="Shea T."/>
            <person name="Sherpa N."/>
            <person name="Shi L."/>
            <person name="Shih D."/>
            <person name="Sparrow T."/>
            <person name="Spaulding J."/>
            <person name="Stalker J."/>
            <person name="Stange-Thomann N."/>
            <person name="Stavropoulos S."/>
            <person name="Stone C."/>
            <person name="Strader C."/>
            <person name="Tesfaye S."/>
            <person name="Thomson T."/>
            <person name="Thoulutsang Y."/>
            <person name="Thoulutsang D."/>
            <person name="Topham K."/>
            <person name="Topping I."/>
            <person name="Tsamla T."/>
            <person name="Vassiliev H."/>
            <person name="Vo A."/>
            <person name="Wangchuk T."/>
            <person name="Wangdi T."/>
            <person name="Weiand M."/>
            <person name="Wilkinson J."/>
            <person name="Wilson A."/>
            <person name="Yadav S."/>
            <person name="Young G."/>
            <person name="Yu Q."/>
            <person name="Zembek L."/>
            <person name="Zhong D."/>
            <person name="Zimmer A."/>
            <person name="Zwirko Z."/>
            <person name="Jaffe D.B."/>
            <person name="Alvarez P."/>
            <person name="Brockman W."/>
            <person name="Butler J."/>
            <person name="Chin C."/>
            <person name="Gnerre S."/>
            <person name="Grabherr M."/>
            <person name="Kleber M."/>
            <person name="Mauceli E."/>
            <person name="MacCallum I."/>
        </authorList>
    </citation>
    <scope>NUCLEOTIDE SEQUENCE [LARGE SCALE GENOMIC DNA]</scope>
    <source>
        <strain evidence="16">Tucson 15287-2541.00</strain>
    </source>
</reference>
<feature type="region of interest" description="Disordered" evidence="12">
    <location>
        <begin position="435"/>
        <end position="490"/>
    </location>
</feature>
<evidence type="ECO:0000313" key="16">
    <source>
        <dbReference type="Proteomes" id="UP000001070"/>
    </source>
</evidence>
<feature type="region of interest" description="Disordered" evidence="12">
    <location>
        <begin position="87"/>
        <end position="174"/>
    </location>
</feature>
<comment type="subcellular location">
    <subcellularLocation>
        <location evidence="1 9 11">Nucleus</location>
    </subcellularLocation>
</comment>
<dbReference type="OrthoDB" id="10068367at2759"/>
<proteinExistence type="predicted"/>